<dbReference type="Gene3D" id="1.20.5.340">
    <property type="match status" value="1"/>
</dbReference>
<dbReference type="STRING" id="696762.PFRI_32490"/>
<keyword evidence="4" id="KW-1185">Reference proteome</keyword>
<gene>
    <name evidence="3" type="ORF">PFRI_32490</name>
</gene>
<keyword evidence="2" id="KW-1133">Transmembrane helix</keyword>
<feature type="transmembrane region" description="Helical" evidence="2">
    <location>
        <begin position="92"/>
        <end position="114"/>
    </location>
</feature>
<sequence>MAKSTKGKSKNAQEPVNAEEIVQDASDTIAEDVTEIVEGAEVPSDAPVETPELVVLEEEIVDEIAELETPAEASAPEPEIIRETIVEKKGGFVPLVLGGIVAAGIGVGSAGYIFPNGLPFGPKPADYTSAIEEQSSRIDALSAELAAKPAFDASALEASIADATSAVTAAQEQITGVAETVAAFEERLTTLEALPREDGISQQMENALKEMRAELNQQNAALEQMAPVEGELNDMRAALDAQKGELVTMIAEAQATKQDAEKTARDTLARAGVTRILVALESGAPFADALAEVEANSDIAIPEALAQTAADGVPTLASLGDAYPNAAREALAAVRSEDTGGGVSSFLTRQLGVRSVAPREGDDPDAILSRVGAAVDEGRISDALEIADALPEGAKAPLAEWMAQANLRLSAAREAEALATSLNSQ</sequence>
<dbReference type="EMBL" id="MLCB01000177">
    <property type="protein sequence ID" value="OJI92516.1"/>
    <property type="molecule type" value="Genomic_DNA"/>
</dbReference>
<keyword evidence="2" id="KW-0472">Membrane</keyword>
<evidence type="ECO:0008006" key="5">
    <source>
        <dbReference type="Google" id="ProtNLM"/>
    </source>
</evidence>
<protein>
    <recommendedName>
        <fullName evidence="5">Mitochondrial inner membrane protein</fullName>
    </recommendedName>
</protein>
<feature type="region of interest" description="Disordered" evidence="1">
    <location>
        <begin position="1"/>
        <end position="25"/>
    </location>
</feature>
<keyword evidence="2" id="KW-0812">Transmembrane</keyword>
<proteinExistence type="predicted"/>
<reference evidence="3 4" key="1">
    <citation type="submission" date="2016-10" db="EMBL/GenBank/DDBJ databases">
        <title>Genome sequence of Planktotalea frisia SH6-1.</title>
        <authorList>
            <person name="Poehlein A."/>
            <person name="Bakenhus I."/>
            <person name="Voget S."/>
            <person name="Brinkhoff T."/>
            <person name="Simon M."/>
        </authorList>
    </citation>
    <scope>NUCLEOTIDE SEQUENCE [LARGE SCALE GENOMIC DNA]</scope>
    <source>
        <strain evidence="3 4">SH6-1</strain>
    </source>
</reference>
<evidence type="ECO:0000313" key="3">
    <source>
        <dbReference type="EMBL" id="OJI92516.1"/>
    </source>
</evidence>
<dbReference type="RefSeq" id="WP_072631758.1">
    <property type="nucleotide sequence ID" value="NZ_MLCB01000177.1"/>
</dbReference>
<evidence type="ECO:0000313" key="4">
    <source>
        <dbReference type="Proteomes" id="UP000184514"/>
    </source>
</evidence>
<dbReference type="Proteomes" id="UP000184514">
    <property type="component" value="Unassembled WGS sequence"/>
</dbReference>
<dbReference type="OrthoDB" id="7659420at2"/>
<accession>A0A1L9NT75</accession>
<comment type="caution">
    <text evidence="3">The sequence shown here is derived from an EMBL/GenBank/DDBJ whole genome shotgun (WGS) entry which is preliminary data.</text>
</comment>
<evidence type="ECO:0000256" key="1">
    <source>
        <dbReference type="SAM" id="MobiDB-lite"/>
    </source>
</evidence>
<organism evidence="3 4">
    <name type="scientific">Planktotalea frisia</name>
    <dbReference type="NCBI Taxonomy" id="696762"/>
    <lineage>
        <taxon>Bacteria</taxon>
        <taxon>Pseudomonadati</taxon>
        <taxon>Pseudomonadota</taxon>
        <taxon>Alphaproteobacteria</taxon>
        <taxon>Rhodobacterales</taxon>
        <taxon>Paracoccaceae</taxon>
        <taxon>Planktotalea</taxon>
    </lineage>
</organism>
<evidence type="ECO:0000256" key="2">
    <source>
        <dbReference type="SAM" id="Phobius"/>
    </source>
</evidence>
<name>A0A1L9NT75_9RHOB</name>
<dbReference type="AlphaFoldDB" id="A0A1L9NT75"/>